<reference evidence="2" key="1">
    <citation type="submission" date="2023-03" db="EMBL/GenBank/DDBJ databases">
        <title>Massive genome expansion in bonnet fungi (Mycena s.s.) driven by repeated elements and novel gene families across ecological guilds.</title>
        <authorList>
            <consortium name="Lawrence Berkeley National Laboratory"/>
            <person name="Harder C.B."/>
            <person name="Miyauchi S."/>
            <person name="Viragh M."/>
            <person name="Kuo A."/>
            <person name="Thoen E."/>
            <person name="Andreopoulos B."/>
            <person name="Lu D."/>
            <person name="Skrede I."/>
            <person name="Drula E."/>
            <person name="Henrissat B."/>
            <person name="Morin E."/>
            <person name="Kohler A."/>
            <person name="Barry K."/>
            <person name="LaButti K."/>
            <person name="Morin E."/>
            <person name="Salamov A."/>
            <person name="Lipzen A."/>
            <person name="Mereny Z."/>
            <person name="Hegedus B."/>
            <person name="Baldrian P."/>
            <person name="Stursova M."/>
            <person name="Weitz H."/>
            <person name="Taylor A."/>
            <person name="Grigoriev I.V."/>
            <person name="Nagy L.G."/>
            <person name="Martin F."/>
            <person name="Kauserud H."/>
        </authorList>
    </citation>
    <scope>NUCLEOTIDE SEQUENCE</scope>
    <source>
        <strain evidence="2">CBHHK182m</strain>
    </source>
</reference>
<feature type="compositionally biased region" description="Low complexity" evidence="1">
    <location>
        <begin position="47"/>
        <end position="60"/>
    </location>
</feature>
<dbReference type="Proteomes" id="UP001215598">
    <property type="component" value="Unassembled WGS sequence"/>
</dbReference>
<gene>
    <name evidence="2" type="ORF">B0H16DRAFT_1548660</name>
</gene>
<dbReference type="EMBL" id="JARKIB010000063">
    <property type="protein sequence ID" value="KAJ7751054.1"/>
    <property type="molecule type" value="Genomic_DNA"/>
</dbReference>
<proteinExistence type="predicted"/>
<keyword evidence="3" id="KW-1185">Reference proteome</keyword>
<accession>A0AAD7NA38</accession>
<feature type="compositionally biased region" description="Basic and acidic residues" evidence="1">
    <location>
        <begin position="176"/>
        <end position="186"/>
    </location>
</feature>
<evidence type="ECO:0000313" key="3">
    <source>
        <dbReference type="Proteomes" id="UP001215598"/>
    </source>
</evidence>
<feature type="region of interest" description="Disordered" evidence="1">
    <location>
        <begin position="172"/>
        <end position="227"/>
    </location>
</feature>
<evidence type="ECO:0000313" key="2">
    <source>
        <dbReference type="EMBL" id="KAJ7751054.1"/>
    </source>
</evidence>
<name>A0AAD7NA38_9AGAR</name>
<sequence length="227" mass="25168">MGDTSPSTNDDKASRAHRHIAHACTRHRRLHPHRHQDRARHHKHRGLLGLSPTPLGTTKTRSSLTRVPSSLPVMSQTGPHIVSRCRRQCRPVTRCPNASPTHGTHDKRACPGGTMSTTLPIVRSLVHGHAHAQNTPCSRFPADDHVRHDGADTHIRGLHHFHVCPKIGNASSCAESSHRPHIHDESIATCVRPHKETQTQTPRMQSSRTTSHHQRSPDADIDIGTSR</sequence>
<dbReference type="AlphaFoldDB" id="A0AAD7NA38"/>
<organism evidence="2 3">
    <name type="scientific">Mycena metata</name>
    <dbReference type="NCBI Taxonomy" id="1033252"/>
    <lineage>
        <taxon>Eukaryota</taxon>
        <taxon>Fungi</taxon>
        <taxon>Dikarya</taxon>
        <taxon>Basidiomycota</taxon>
        <taxon>Agaricomycotina</taxon>
        <taxon>Agaricomycetes</taxon>
        <taxon>Agaricomycetidae</taxon>
        <taxon>Agaricales</taxon>
        <taxon>Marasmiineae</taxon>
        <taxon>Mycenaceae</taxon>
        <taxon>Mycena</taxon>
    </lineage>
</organism>
<feature type="compositionally biased region" description="Basic residues" evidence="1">
    <location>
        <begin position="24"/>
        <end position="46"/>
    </location>
</feature>
<feature type="compositionally biased region" description="Polar residues" evidence="1">
    <location>
        <begin position="61"/>
        <end position="78"/>
    </location>
</feature>
<feature type="region of interest" description="Disordered" evidence="1">
    <location>
        <begin position="24"/>
        <end position="79"/>
    </location>
</feature>
<protein>
    <submittedName>
        <fullName evidence="2">Uncharacterized protein</fullName>
    </submittedName>
</protein>
<feature type="compositionally biased region" description="Polar residues" evidence="1">
    <location>
        <begin position="198"/>
        <end position="209"/>
    </location>
</feature>
<evidence type="ECO:0000256" key="1">
    <source>
        <dbReference type="SAM" id="MobiDB-lite"/>
    </source>
</evidence>
<comment type="caution">
    <text evidence="2">The sequence shown here is derived from an EMBL/GenBank/DDBJ whole genome shotgun (WGS) entry which is preliminary data.</text>
</comment>